<gene>
    <name evidence="3" type="ORF">BGW36DRAFT_357577</name>
</gene>
<dbReference type="AlphaFoldDB" id="A0AAD4PYA0"/>
<evidence type="ECO:0008006" key="5">
    <source>
        <dbReference type="Google" id="ProtNLM"/>
    </source>
</evidence>
<dbReference type="EMBL" id="JAJTJA010000004">
    <property type="protein sequence ID" value="KAH8700940.1"/>
    <property type="molecule type" value="Genomic_DNA"/>
</dbReference>
<reference evidence="3" key="1">
    <citation type="submission" date="2021-12" db="EMBL/GenBank/DDBJ databases">
        <title>Convergent genome expansion in fungi linked to evolution of root-endophyte symbiosis.</title>
        <authorList>
            <consortium name="DOE Joint Genome Institute"/>
            <person name="Ke Y.-H."/>
            <person name="Bonito G."/>
            <person name="Liao H.-L."/>
            <person name="Looney B."/>
            <person name="Rojas-Flechas A."/>
            <person name="Nash J."/>
            <person name="Hameed K."/>
            <person name="Schadt C."/>
            <person name="Martin F."/>
            <person name="Crous P.W."/>
            <person name="Miettinen O."/>
            <person name="Magnuson J.K."/>
            <person name="Labbe J."/>
            <person name="Jacobson D."/>
            <person name="Doktycz M.J."/>
            <person name="Veneault-Fourrey C."/>
            <person name="Kuo A."/>
            <person name="Mondo S."/>
            <person name="Calhoun S."/>
            <person name="Riley R."/>
            <person name="Ohm R."/>
            <person name="LaButti K."/>
            <person name="Andreopoulos B."/>
            <person name="Pangilinan J."/>
            <person name="Nolan M."/>
            <person name="Tritt A."/>
            <person name="Clum A."/>
            <person name="Lipzen A."/>
            <person name="Daum C."/>
            <person name="Barry K."/>
            <person name="Grigoriev I.V."/>
            <person name="Vilgalys R."/>
        </authorList>
    </citation>
    <scope>NUCLEOTIDE SEQUENCE</scope>
    <source>
        <strain evidence="3">PMI_201</strain>
    </source>
</reference>
<sequence>MAYQPTYGAPAKRPLSKWWPIGVIIAALIFFAIGGGLLGAYYNSFNTGCTSYDDYSYDDYCYSYGNIGLWDGGIACLCLGGVLKLTFWILFIIYRTQRRRYRSYEAAPSTYVNVSMGDYSTKPETSTSYAPPHRQPQYSPAPTTDPLLPQPYGHTGMNQQSTRKFCGQCGTAISTTFCTQCGAAV</sequence>
<evidence type="ECO:0000256" key="2">
    <source>
        <dbReference type="SAM" id="Phobius"/>
    </source>
</evidence>
<feature type="transmembrane region" description="Helical" evidence="2">
    <location>
        <begin position="72"/>
        <end position="94"/>
    </location>
</feature>
<evidence type="ECO:0000256" key="1">
    <source>
        <dbReference type="SAM" id="MobiDB-lite"/>
    </source>
</evidence>
<evidence type="ECO:0000313" key="4">
    <source>
        <dbReference type="Proteomes" id="UP001201262"/>
    </source>
</evidence>
<keyword evidence="2" id="KW-0472">Membrane</keyword>
<dbReference type="Proteomes" id="UP001201262">
    <property type="component" value="Unassembled WGS sequence"/>
</dbReference>
<dbReference type="GeneID" id="70244174"/>
<protein>
    <recommendedName>
        <fullName evidence="5">Zinc-ribbon domain-containing protein</fullName>
    </recommendedName>
</protein>
<comment type="caution">
    <text evidence="3">The sequence shown here is derived from an EMBL/GenBank/DDBJ whole genome shotgun (WGS) entry which is preliminary data.</text>
</comment>
<dbReference type="RefSeq" id="XP_046074646.1">
    <property type="nucleotide sequence ID" value="XM_046213887.1"/>
</dbReference>
<keyword evidence="2" id="KW-1133">Transmembrane helix</keyword>
<proteinExistence type="predicted"/>
<feature type="region of interest" description="Disordered" evidence="1">
    <location>
        <begin position="123"/>
        <end position="153"/>
    </location>
</feature>
<evidence type="ECO:0000313" key="3">
    <source>
        <dbReference type="EMBL" id="KAH8700940.1"/>
    </source>
</evidence>
<organism evidence="3 4">
    <name type="scientific">Talaromyces proteolyticus</name>
    <dbReference type="NCBI Taxonomy" id="1131652"/>
    <lineage>
        <taxon>Eukaryota</taxon>
        <taxon>Fungi</taxon>
        <taxon>Dikarya</taxon>
        <taxon>Ascomycota</taxon>
        <taxon>Pezizomycotina</taxon>
        <taxon>Eurotiomycetes</taxon>
        <taxon>Eurotiomycetidae</taxon>
        <taxon>Eurotiales</taxon>
        <taxon>Trichocomaceae</taxon>
        <taxon>Talaromyces</taxon>
        <taxon>Talaromyces sect. Bacilispori</taxon>
    </lineage>
</organism>
<name>A0AAD4PYA0_9EURO</name>
<keyword evidence="4" id="KW-1185">Reference proteome</keyword>
<keyword evidence="2" id="KW-0812">Transmembrane</keyword>
<accession>A0AAD4PYA0</accession>
<feature type="transmembrane region" description="Helical" evidence="2">
    <location>
        <begin position="21"/>
        <end position="42"/>
    </location>
</feature>